<dbReference type="AlphaFoldDB" id="A0A2I2L1Y3"/>
<dbReference type="Proteomes" id="UP000234331">
    <property type="component" value="Unassembled WGS sequence"/>
</dbReference>
<proteinExistence type="predicted"/>
<keyword evidence="3" id="KW-1185">Reference proteome</keyword>
<feature type="compositionally biased region" description="Pro residues" evidence="1">
    <location>
        <begin position="47"/>
        <end position="56"/>
    </location>
</feature>
<name>A0A2I2L1Y3_9ACTN</name>
<protein>
    <submittedName>
        <fullName evidence="2">Uncharacterized protein</fullName>
    </submittedName>
</protein>
<feature type="region of interest" description="Disordered" evidence="1">
    <location>
        <begin position="31"/>
        <end position="77"/>
    </location>
</feature>
<evidence type="ECO:0000256" key="1">
    <source>
        <dbReference type="SAM" id="MobiDB-lite"/>
    </source>
</evidence>
<sequence>MNNQRIHRLQHVVGLALLLFSLIEREARRAAGPTGTVTGLYARLHPPARPAPAARPRPPRSRPDQTSVIKKTGRSET</sequence>
<dbReference type="EMBL" id="FZMO01000555">
    <property type="protein sequence ID" value="SNQ51930.1"/>
    <property type="molecule type" value="Genomic_DNA"/>
</dbReference>
<reference evidence="2 3" key="1">
    <citation type="submission" date="2017-06" db="EMBL/GenBank/DDBJ databases">
        <authorList>
            <person name="Kim H.J."/>
            <person name="Triplett B.A."/>
        </authorList>
    </citation>
    <scope>NUCLEOTIDE SEQUENCE [LARGE SCALE GENOMIC DNA]</scope>
    <source>
        <strain evidence="2">FRACA_ARgP5</strain>
    </source>
</reference>
<accession>A0A2I2L1Y3</accession>
<evidence type="ECO:0000313" key="3">
    <source>
        <dbReference type="Proteomes" id="UP000234331"/>
    </source>
</evidence>
<gene>
    <name evidence="2" type="ORF">FRACA_870005</name>
</gene>
<evidence type="ECO:0000313" key="2">
    <source>
        <dbReference type="EMBL" id="SNQ51930.1"/>
    </source>
</evidence>
<organism evidence="2 3">
    <name type="scientific">Frankia canadensis</name>
    <dbReference type="NCBI Taxonomy" id="1836972"/>
    <lineage>
        <taxon>Bacteria</taxon>
        <taxon>Bacillati</taxon>
        <taxon>Actinomycetota</taxon>
        <taxon>Actinomycetes</taxon>
        <taxon>Frankiales</taxon>
        <taxon>Frankiaceae</taxon>
        <taxon>Frankia</taxon>
    </lineage>
</organism>